<reference evidence="3 4" key="2">
    <citation type="submission" date="2020-02" db="EMBL/GenBank/DDBJ databases">
        <title>Erythrobacter dongmakensis sp. nov., isolated from a tidal mudflat.</title>
        <authorList>
            <person name="Kim I.S."/>
        </authorList>
    </citation>
    <scope>NUCLEOTIDE SEQUENCE [LARGE SCALE GENOMIC DNA]</scope>
    <source>
        <strain evidence="3 4">GH3-10</strain>
    </source>
</reference>
<dbReference type="AlphaFoldDB" id="A0A844XA50"/>
<name>A0A844XA50_9SPHN</name>
<keyword evidence="4" id="KW-1185">Reference proteome</keyword>
<keyword evidence="1" id="KW-0812">Transmembrane</keyword>
<feature type="domain" description="DUF4126" evidence="2">
    <location>
        <begin position="14"/>
        <end position="186"/>
    </location>
</feature>
<feature type="transmembrane region" description="Helical" evidence="1">
    <location>
        <begin position="12"/>
        <end position="36"/>
    </location>
</feature>
<evidence type="ECO:0000259" key="2">
    <source>
        <dbReference type="Pfam" id="PF13548"/>
    </source>
</evidence>
<keyword evidence="1" id="KW-1133">Transmembrane helix</keyword>
<dbReference type="Proteomes" id="UP000461409">
    <property type="component" value="Unassembled WGS sequence"/>
</dbReference>
<dbReference type="InterPro" id="IPR025196">
    <property type="entry name" value="DUF4126"/>
</dbReference>
<organism evidence="3 4">
    <name type="scientific">Aurantiacibacter rhizosphaerae</name>
    <dbReference type="NCBI Taxonomy" id="2691582"/>
    <lineage>
        <taxon>Bacteria</taxon>
        <taxon>Pseudomonadati</taxon>
        <taxon>Pseudomonadota</taxon>
        <taxon>Alphaproteobacteria</taxon>
        <taxon>Sphingomonadales</taxon>
        <taxon>Erythrobacteraceae</taxon>
        <taxon>Aurantiacibacter</taxon>
    </lineage>
</organism>
<feature type="transmembrane region" description="Helical" evidence="1">
    <location>
        <begin position="171"/>
        <end position="193"/>
    </location>
</feature>
<sequence length="209" mass="21669">METAASLPIVEVLGIAASASLLSGWRLYLVVLATGLAMRSGMVPLPDHLQSLQALASPWVIGIAAIGTLAEFFADKVPWLDSAWDAVHTLVRPVGGALLALAIVDPGEPAWQIVAFLLGGGGALLAHGGKAGARAAINTSPEPVSNIAASTAEDVATVGLLWLIYEYPWAAAGVAALLLALTVALLLAIRRLMRRMFGPRSPRAEDAQP</sequence>
<feature type="transmembrane region" description="Helical" evidence="1">
    <location>
        <begin position="56"/>
        <end position="74"/>
    </location>
</feature>
<proteinExistence type="predicted"/>
<protein>
    <submittedName>
        <fullName evidence="3">DUF4126 family protein</fullName>
    </submittedName>
</protein>
<evidence type="ECO:0000256" key="1">
    <source>
        <dbReference type="SAM" id="Phobius"/>
    </source>
</evidence>
<dbReference type="RefSeq" id="WP_160484226.1">
    <property type="nucleotide sequence ID" value="NZ_WUBR01000001.1"/>
</dbReference>
<keyword evidence="1" id="KW-0472">Membrane</keyword>
<gene>
    <name evidence="3" type="ORF">GRF63_01380</name>
</gene>
<evidence type="ECO:0000313" key="4">
    <source>
        <dbReference type="Proteomes" id="UP000461409"/>
    </source>
</evidence>
<dbReference type="EMBL" id="WUBR01000001">
    <property type="protein sequence ID" value="MWV26544.1"/>
    <property type="molecule type" value="Genomic_DNA"/>
</dbReference>
<evidence type="ECO:0000313" key="3">
    <source>
        <dbReference type="EMBL" id="MWV26544.1"/>
    </source>
</evidence>
<reference evidence="3 4" key="1">
    <citation type="submission" date="2019-12" db="EMBL/GenBank/DDBJ databases">
        <authorList>
            <person name="Lee S.D."/>
        </authorList>
    </citation>
    <scope>NUCLEOTIDE SEQUENCE [LARGE SCALE GENOMIC DNA]</scope>
    <source>
        <strain evidence="3 4">GH3-10</strain>
    </source>
</reference>
<dbReference type="Pfam" id="PF13548">
    <property type="entry name" value="DUF4126"/>
    <property type="match status" value="1"/>
</dbReference>
<accession>A0A844XA50</accession>
<comment type="caution">
    <text evidence="3">The sequence shown here is derived from an EMBL/GenBank/DDBJ whole genome shotgun (WGS) entry which is preliminary data.</text>
</comment>